<dbReference type="STRING" id="40578.Xbed_02582"/>
<evidence type="ECO:0000313" key="1">
    <source>
        <dbReference type="EMBL" id="OTA19185.1"/>
    </source>
</evidence>
<gene>
    <name evidence="1" type="ORF">Xbed_02582</name>
</gene>
<evidence type="ECO:0000313" key="2">
    <source>
        <dbReference type="Proteomes" id="UP000194204"/>
    </source>
</evidence>
<comment type="caution">
    <text evidence="1">The sequence shown here is derived from an EMBL/GenBank/DDBJ whole genome shotgun (WGS) entry which is preliminary data.</text>
</comment>
<dbReference type="RefSeq" id="WP_086113304.1">
    <property type="nucleotide sequence ID" value="NZ_CAWNHF010000124.1"/>
</dbReference>
<accession>A0A1Y2SMK5</accession>
<organism evidence="1 2">
    <name type="scientific">Xenorhabdus beddingii</name>
    <dbReference type="NCBI Taxonomy" id="40578"/>
    <lineage>
        <taxon>Bacteria</taxon>
        <taxon>Pseudomonadati</taxon>
        <taxon>Pseudomonadota</taxon>
        <taxon>Gammaproteobacteria</taxon>
        <taxon>Enterobacterales</taxon>
        <taxon>Morganellaceae</taxon>
        <taxon>Xenorhabdus</taxon>
    </lineage>
</organism>
<dbReference type="SUPFAM" id="SSF89447">
    <property type="entry name" value="AbrB/MazE/MraZ-like"/>
    <property type="match status" value="1"/>
</dbReference>
<dbReference type="Proteomes" id="UP000194204">
    <property type="component" value="Unassembled WGS sequence"/>
</dbReference>
<reference evidence="1 2" key="1">
    <citation type="submission" date="2017-01" db="EMBL/GenBank/DDBJ databases">
        <title>Deconstructing symbiosis and pathogenesis requirements using a combined genomic-metabolomic approach.</title>
        <authorList>
            <person name="Tobias N.J."/>
            <person name="Wolff H."/>
            <person name="Djahanschiri B."/>
            <person name="Ebersberger I."/>
            <person name="Bode H.B."/>
        </authorList>
    </citation>
    <scope>NUCLEOTIDE SEQUENCE [LARGE SCALE GENOMIC DNA]</scope>
    <source>
        <strain evidence="1 2">DSM 4764</strain>
    </source>
</reference>
<proteinExistence type="predicted"/>
<keyword evidence="2" id="KW-1185">Reference proteome</keyword>
<dbReference type="InterPro" id="IPR037914">
    <property type="entry name" value="SpoVT-AbrB_sf"/>
</dbReference>
<dbReference type="AlphaFoldDB" id="A0A1Y2SMK5"/>
<dbReference type="Gene3D" id="2.10.260.10">
    <property type="match status" value="1"/>
</dbReference>
<sequence length="87" mass="10126">MERIVKIFKNGRNQAIRLPVAFEFDTDQVYIRKNENGDVILSKNTLSTDNWDKFFNMLSAVSVPDDFLDTNDRNQNVTKRDPLEGVF</sequence>
<dbReference type="EMBL" id="MUBK01000021">
    <property type="protein sequence ID" value="OTA19185.1"/>
    <property type="molecule type" value="Genomic_DNA"/>
</dbReference>
<protein>
    <submittedName>
        <fullName evidence="1">Virulence protein</fullName>
    </submittedName>
</protein>
<name>A0A1Y2SMK5_9GAMM</name>
<dbReference type="OrthoDB" id="5298361at2"/>